<dbReference type="InterPro" id="IPR036291">
    <property type="entry name" value="NAD(P)-bd_dom_sf"/>
</dbReference>
<evidence type="ECO:0000259" key="3">
    <source>
        <dbReference type="Pfam" id="PF01370"/>
    </source>
</evidence>
<name>A0A6U1M3G1_9STRA</name>
<dbReference type="EMBL" id="HBHR01003780">
    <property type="protein sequence ID" value="CAD9859224.1"/>
    <property type="molecule type" value="Transcribed_RNA"/>
</dbReference>
<protein>
    <recommendedName>
        <fullName evidence="3">NAD-dependent epimerase/dehydratase domain-containing protein</fullName>
    </recommendedName>
</protein>
<evidence type="ECO:0000313" key="4">
    <source>
        <dbReference type="EMBL" id="CAD9859223.1"/>
    </source>
</evidence>
<dbReference type="InterPro" id="IPR001509">
    <property type="entry name" value="Epimerase_deHydtase"/>
</dbReference>
<evidence type="ECO:0000313" key="5">
    <source>
        <dbReference type="EMBL" id="CAD9859224.1"/>
    </source>
</evidence>
<evidence type="ECO:0000256" key="2">
    <source>
        <dbReference type="ARBA" id="ARBA00023027"/>
    </source>
</evidence>
<dbReference type="PANTHER" id="PTHR43574">
    <property type="entry name" value="EPIMERASE-RELATED"/>
    <property type="match status" value="1"/>
</dbReference>
<dbReference type="SUPFAM" id="SSF51735">
    <property type="entry name" value="NAD(P)-binding Rossmann-fold domains"/>
    <property type="match status" value="1"/>
</dbReference>
<reference evidence="5" key="1">
    <citation type="submission" date="2021-01" db="EMBL/GenBank/DDBJ databases">
        <authorList>
            <person name="Corre E."/>
            <person name="Pelletier E."/>
            <person name="Niang G."/>
            <person name="Scheremetjew M."/>
            <person name="Finn R."/>
            <person name="Kale V."/>
            <person name="Holt S."/>
            <person name="Cochrane G."/>
            <person name="Meng A."/>
            <person name="Brown T."/>
            <person name="Cohen L."/>
        </authorList>
    </citation>
    <scope>NUCLEOTIDE SEQUENCE</scope>
    <source>
        <strain evidence="5">CCMP1661</strain>
    </source>
</reference>
<evidence type="ECO:0000256" key="1">
    <source>
        <dbReference type="ARBA" id="ARBA00007637"/>
    </source>
</evidence>
<dbReference type="EMBL" id="HBHR01003779">
    <property type="protein sequence ID" value="CAD9859223.1"/>
    <property type="molecule type" value="Transcribed_RNA"/>
</dbReference>
<dbReference type="Pfam" id="PF01370">
    <property type="entry name" value="Epimerase"/>
    <property type="match status" value="1"/>
</dbReference>
<dbReference type="AlphaFoldDB" id="A0A6U1M3G1"/>
<sequence>MEPETKKSKTGEETQEKIKVCVGGGGGFIGSHLAIRLRKEGYHVICADWKENEFMKEEDFCDQFMLVDLRVLDNCLKATEGCKYVFNLAADMGGMGFIESNQSVLMYNNTMISFNMLEAARMNNAERYFYTSTACVYNEDNQMDPNNPGLKEADAWPAKPQDTYGLEKLYHEEMAKAYAKDFPIKTRIARLHNVYGPMGTWKGGREKAPAAFCRKAITSTKEFEMWGDGLQTRSFMFVDDCVEGILRITFSDCDEPLNLGTEEMLSMIDFAKIAMSFEDKDLPIKHIEGPQGVRGRNSDNTMIKERLGWAPSISIAEGLKKTYFWIKEQVEKDSEKGIDPSTYSSSVVVTQVTDSLEQLAGKKEG</sequence>
<comment type="similarity">
    <text evidence="1">Belongs to the NAD(P)-dependent epimerase/dehydratase family.</text>
</comment>
<accession>A0A6U1M3G1</accession>
<feature type="domain" description="NAD-dependent epimerase/dehydratase" evidence="3">
    <location>
        <begin position="20"/>
        <end position="249"/>
    </location>
</feature>
<keyword evidence="2" id="KW-0520">NAD</keyword>
<proteinExistence type="inferred from homology"/>
<dbReference type="Gene3D" id="3.90.25.10">
    <property type="entry name" value="UDP-galactose 4-epimerase, domain 1"/>
    <property type="match status" value="1"/>
</dbReference>
<dbReference type="Gene3D" id="3.40.50.720">
    <property type="entry name" value="NAD(P)-binding Rossmann-like Domain"/>
    <property type="match status" value="1"/>
</dbReference>
<organism evidence="5">
    <name type="scientific">Fibrocapsa japonica</name>
    <dbReference type="NCBI Taxonomy" id="94617"/>
    <lineage>
        <taxon>Eukaryota</taxon>
        <taxon>Sar</taxon>
        <taxon>Stramenopiles</taxon>
        <taxon>Ochrophyta</taxon>
        <taxon>Raphidophyceae</taxon>
        <taxon>Chattonellales</taxon>
        <taxon>Chattonellaceae</taxon>
        <taxon>Fibrocapsa</taxon>
    </lineage>
</organism>
<gene>
    <name evidence="4" type="ORF">FJAP1339_LOCUS1742</name>
    <name evidence="5" type="ORF">FJAP1339_LOCUS1743</name>
</gene>